<proteinExistence type="predicted"/>
<dbReference type="PANTHER" id="PTHR28260">
    <property type="entry name" value="SPINDLE POLE BODY COMPONENT SPC105"/>
    <property type="match status" value="1"/>
</dbReference>
<keyword evidence="1" id="KW-0175">Coiled coil</keyword>
<feature type="compositionally biased region" description="Basic and acidic residues" evidence="2">
    <location>
        <begin position="52"/>
        <end position="63"/>
    </location>
</feature>
<feature type="compositionally biased region" description="Low complexity" evidence="2">
    <location>
        <begin position="116"/>
        <end position="130"/>
    </location>
</feature>
<evidence type="ECO:0000256" key="2">
    <source>
        <dbReference type="SAM" id="MobiDB-lite"/>
    </source>
</evidence>
<dbReference type="SMART" id="SM00787">
    <property type="entry name" value="Spc7"/>
    <property type="match status" value="1"/>
</dbReference>
<dbReference type="EMBL" id="JAANQT010000202">
    <property type="protein sequence ID" value="KAG1313324.1"/>
    <property type="molecule type" value="Genomic_DNA"/>
</dbReference>
<dbReference type="Proteomes" id="UP000716291">
    <property type="component" value="Unassembled WGS sequence"/>
</dbReference>
<feature type="region of interest" description="Disordered" evidence="2">
    <location>
        <begin position="192"/>
        <end position="263"/>
    </location>
</feature>
<comment type="caution">
    <text evidence="4">The sequence shown here is derived from an EMBL/GenBank/DDBJ whole genome shotgun (WGS) entry which is preliminary data.</text>
</comment>
<dbReference type="GO" id="GO:0034501">
    <property type="term" value="P:protein localization to kinetochore"/>
    <property type="evidence" value="ECO:0007669"/>
    <property type="project" value="TreeGrafter"/>
</dbReference>
<dbReference type="InterPro" id="IPR033338">
    <property type="entry name" value="Spc105/Spc7"/>
</dbReference>
<evidence type="ECO:0000259" key="3">
    <source>
        <dbReference type="SMART" id="SM00787"/>
    </source>
</evidence>
<evidence type="ECO:0000313" key="4">
    <source>
        <dbReference type="EMBL" id="KAG1313324.1"/>
    </source>
</evidence>
<evidence type="ECO:0000256" key="1">
    <source>
        <dbReference type="SAM" id="Coils"/>
    </source>
</evidence>
<dbReference type="GO" id="GO:1990758">
    <property type="term" value="P:mitotic sister chromatid biorientation"/>
    <property type="evidence" value="ECO:0007669"/>
    <property type="project" value="TreeGrafter"/>
</dbReference>
<feature type="compositionally biased region" description="Acidic residues" evidence="2">
    <location>
        <begin position="194"/>
        <end position="206"/>
    </location>
</feature>
<feature type="coiled-coil region" evidence="1">
    <location>
        <begin position="695"/>
        <end position="736"/>
    </location>
</feature>
<feature type="compositionally biased region" description="Polar residues" evidence="2">
    <location>
        <begin position="467"/>
        <end position="483"/>
    </location>
</feature>
<accession>A0A9P6XGG6</accession>
<protein>
    <recommendedName>
        <fullName evidence="3">Spc7 kinetochore protein domain-containing protein</fullName>
    </recommendedName>
</protein>
<organism evidence="4 5">
    <name type="scientific">Rhizopus oryzae</name>
    <name type="common">Mucormycosis agent</name>
    <name type="synonym">Rhizopus arrhizus var. delemar</name>
    <dbReference type="NCBI Taxonomy" id="64495"/>
    <lineage>
        <taxon>Eukaryota</taxon>
        <taxon>Fungi</taxon>
        <taxon>Fungi incertae sedis</taxon>
        <taxon>Mucoromycota</taxon>
        <taxon>Mucoromycotina</taxon>
        <taxon>Mucoromycetes</taxon>
        <taxon>Mucorales</taxon>
        <taxon>Mucorineae</taxon>
        <taxon>Rhizopodaceae</taxon>
        <taxon>Rhizopus</taxon>
    </lineage>
</organism>
<feature type="compositionally biased region" description="Polar residues" evidence="2">
    <location>
        <begin position="103"/>
        <end position="115"/>
    </location>
</feature>
<evidence type="ECO:0000313" key="5">
    <source>
        <dbReference type="Proteomes" id="UP000716291"/>
    </source>
</evidence>
<feature type="region of interest" description="Disordered" evidence="2">
    <location>
        <begin position="456"/>
        <end position="485"/>
    </location>
</feature>
<dbReference type="OrthoDB" id="5592879at2759"/>
<dbReference type="Pfam" id="PF08317">
    <property type="entry name" value="Spc7"/>
    <property type="match status" value="1"/>
</dbReference>
<dbReference type="PANTHER" id="PTHR28260:SF1">
    <property type="entry name" value="SPINDLE POLE BODY COMPONENT SPC105"/>
    <property type="match status" value="1"/>
</dbReference>
<dbReference type="GO" id="GO:0007094">
    <property type="term" value="P:mitotic spindle assembly checkpoint signaling"/>
    <property type="evidence" value="ECO:0007669"/>
    <property type="project" value="TreeGrafter"/>
</dbReference>
<reference evidence="4" key="1">
    <citation type="journal article" date="2020" name="Microb. Genom.">
        <title>Genetic diversity of clinical and environmental Mucorales isolates obtained from an investigation of mucormycosis cases among solid organ transplant recipients.</title>
        <authorList>
            <person name="Nguyen M.H."/>
            <person name="Kaul D."/>
            <person name="Muto C."/>
            <person name="Cheng S.J."/>
            <person name="Richter R.A."/>
            <person name="Bruno V.M."/>
            <person name="Liu G."/>
            <person name="Beyhan S."/>
            <person name="Sundermann A.J."/>
            <person name="Mounaud S."/>
            <person name="Pasculle A.W."/>
            <person name="Nierman W.C."/>
            <person name="Driscoll E."/>
            <person name="Cumbie R."/>
            <person name="Clancy C.J."/>
            <person name="Dupont C.L."/>
        </authorList>
    </citation>
    <scope>NUCLEOTIDE SEQUENCE</scope>
    <source>
        <strain evidence="4">GL11</strain>
    </source>
</reference>
<feature type="compositionally biased region" description="Basic and acidic residues" evidence="2">
    <location>
        <begin position="220"/>
        <end position="243"/>
    </location>
</feature>
<sequence length="959" mass="111473">MSFLSPISSPSRRRRYEALKEAPWTVDNSDSRILRFDSTPKSILKGTYTPSRYEHEQRQDHRQQVRSRRVSFAPAANLRLFNHDDTIEYTLKSVDDLFAQPEPESSNELLNTPKHSSINSSSLSKLSGSPSDRRKRRRDLFGTPPGIMSNERRHIGEHVSLEEGSDEEEEEESHLDMTHFLAESYQKNAKNLFAEDDDNDNEDEDEIRMRSFRNPFNDESTMRDAEGYSISNHEDDSQTDDKSMFGSSSINEENEKNEKEREEEDMIVDFELEEESLDDNNNGISERDTLNIDDIALNADDIAEADFLDNESIAERNPLIDYNIEEENEQQLTTTDIHLTAENVNNRGSIFEDDDVDMQITQEITYNKQPSLSQDSAMQLTQEVVPQEITRLQEPQYLSDTQDSVMMHTQEINNQTAEQLTAVGDESEMQITQEISMEITQENFYKTSTVDNIAASPLPSLEDHDTFSSSPKATRELMQNDSPQPRLYEANSDDPEQITLKDFLDIFGITFPKEKPLNHTKRIVDYNHGPTTIIEQVTAAAFTLPQLEIYQSIIQQMESFIQSSHKVAQEIEIRVNKSNPSFFFDYSIADVETRHEKESEYRLAKQYAEKKSLERWYEWWSNALKEHLTVLYQHRNRLSQDKHALSAAENRLSEQLPKIFDHQKRVSELYAVAREKEKEYHSFDHIKLSTIITEIEQQRLTIASFKADLDRLKRKQSELSEQTDRLEKRKSELLDLILETEKVIEENQKVTEQDLMEAQKEYERSCLIQGWRLMKDEKNVTELMIGQDVMVSIDRERLVQKMENAVRFELLTSKEKELGQLSELKRGLYIVINNKWDMNEITQAIVIYWNRVKMIADIIRNTRLHFRIRIDLIKADKDEDSGIQCCINASSVINKTMITAIFNIRVKDLLSFPYIDLSSIHIQVDYGDLEANELKEQFKKTIGDNGALELVDSIKHLLQ</sequence>
<feature type="compositionally biased region" description="Acidic residues" evidence="2">
    <location>
        <begin position="163"/>
        <end position="173"/>
    </location>
</feature>
<keyword evidence="5" id="KW-1185">Reference proteome</keyword>
<feature type="compositionally biased region" description="Basic and acidic residues" evidence="2">
    <location>
        <begin position="150"/>
        <end position="161"/>
    </location>
</feature>
<dbReference type="InterPro" id="IPR013253">
    <property type="entry name" value="Spc7_domain"/>
</dbReference>
<dbReference type="GO" id="GO:0000776">
    <property type="term" value="C:kinetochore"/>
    <property type="evidence" value="ECO:0007669"/>
    <property type="project" value="TreeGrafter"/>
</dbReference>
<feature type="region of interest" description="Disordered" evidence="2">
    <location>
        <begin position="102"/>
        <end position="176"/>
    </location>
</feature>
<dbReference type="AlphaFoldDB" id="A0A9P6XGG6"/>
<feature type="region of interest" description="Disordered" evidence="2">
    <location>
        <begin position="45"/>
        <end position="68"/>
    </location>
</feature>
<name>A0A9P6XGG6_RHIOR</name>
<gene>
    <name evidence="4" type="ORF">G6F64_002350</name>
</gene>
<feature type="domain" description="Spc7 kinetochore protein" evidence="3">
    <location>
        <begin position="486"/>
        <end position="794"/>
    </location>
</feature>